<comment type="caution">
    <text evidence="2">The sequence shown here is derived from an EMBL/GenBank/DDBJ whole genome shotgun (WGS) entry which is preliminary data.</text>
</comment>
<reference evidence="2 3" key="1">
    <citation type="submission" date="2015-01" db="EMBL/GenBank/DDBJ databases">
        <title>Evolution of Trichinella species and genotypes.</title>
        <authorList>
            <person name="Korhonen P.K."/>
            <person name="Edoardo P."/>
            <person name="Giuseppe L.R."/>
            <person name="Gasser R.B."/>
        </authorList>
    </citation>
    <scope>NUCLEOTIDE SEQUENCE [LARGE SCALE GENOMIC DNA]</scope>
    <source>
        <strain evidence="2">ISS2496</strain>
    </source>
</reference>
<evidence type="ECO:0000313" key="3">
    <source>
        <dbReference type="Proteomes" id="UP000054783"/>
    </source>
</evidence>
<dbReference type="Proteomes" id="UP000054783">
    <property type="component" value="Unassembled WGS sequence"/>
</dbReference>
<protein>
    <submittedName>
        <fullName evidence="2">Uncharacterized protein</fullName>
    </submittedName>
</protein>
<accession>A0A0V0ZD66</accession>
<feature type="region of interest" description="Disordered" evidence="1">
    <location>
        <begin position="84"/>
        <end position="151"/>
    </location>
</feature>
<feature type="compositionally biased region" description="Basic and acidic residues" evidence="1">
    <location>
        <begin position="142"/>
        <end position="151"/>
    </location>
</feature>
<keyword evidence="3" id="KW-1185">Reference proteome</keyword>
<evidence type="ECO:0000256" key="1">
    <source>
        <dbReference type="SAM" id="MobiDB-lite"/>
    </source>
</evidence>
<dbReference type="EMBL" id="JYDQ01000229">
    <property type="protein sequence ID" value="KRY10473.1"/>
    <property type="molecule type" value="Genomic_DNA"/>
</dbReference>
<proteinExistence type="predicted"/>
<evidence type="ECO:0000313" key="2">
    <source>
        <dbReference type="EMBL" id="KRY10473.1"/>
    </source>
</evidence>
<feature type="compositionally biased region" description="Gly residues" evidence="1">
    <location>
        <begin position="112"/>
        <end position="121"/>
    </location>
</feature>
<sequence>MNIWNGNLNSSDAKRCGSETAAACRVDQTGPAKASCNSTVGISIKQKIHDNVKTNRRWQARHWPQLAAQRTCLSQEQAWTDCRQKLDETGGTGTTAADEPAKQQSRASPGWKWGGGRGGGSEAPPNPNVEPSPDDGPLGRGRTSDRIFVKL</sequence>
<name>A0A0V0ZD66_9BILA</name>
<dbReference type="AlphaFoldDB" id="A0A0V0ZD66"/>
<organism evidence="2 3">
    <name type="scientific">Trichinella patagoniensis</name>
    <dbReference type="NCBI Taxonomy" id="990121"/>
    <lineage>
        <taxon>Eukaryota</taxon>
        <taxon>Metazoa</taxon>
        <taxon>Ecdysozoa</taxon>
        <taxon>Nematoda</taxon>
        <taxon>Enoplea</taxon>
        <taxon>Dorylaimia</taxon>
        <taxon>Trichinellida</taxon>
        <taxon>Trichinellidae</taxon>
        <taxon>Trichinella</taxon>
    </lineage>
</organism>
<gene>
    <name evidence="2" type="ORF">T12_15290</name>
</gene>